<evidence type="ECO:0000313" key="2">
    <source>
        <dbReference type="EMBL" id="KHQ53698.1"/>
    </source>
</evidence>
<gene>
    <name evidence="2" type="ORF">OA50_01687</name>
</gene>
<reference evidence="2 3" key="1">
    <citation type="submission" date="2014-10" db="EMBL/GenBank/DDBJ databases">
        <title>Genome sequence of Ponticoccus sp. strain UMTAT08 isolated from clonal culture of toxic dinoflagellate Alexandrium tamiyavanichii.</title>
        <authorList>
            <person name="Gan H.Y."/>
            <person name="Muhd D.-D."/>
            <person name="Mohd Noor M.E."/>
            <person name="Yeong Y.S."/>
            <person name="Usup G."/>
        </authorList>
    </citation>
    <scope>NUCLEOTIDE SEQUENCE [LARGE SCALE GENOMIC DNA]</scope>
    <source>
        <strain evidence="2 3">UMTAT08</strain>
    </source>
</reference>
<organism evidence="2 3">
    <name type="scientific">Mameliella alba</name>
    <dbReference type="NCBI Taxonomy" id="561184"/>
    <lineage>
        <taxon>Bacteria</taxon>
        <taxon>Pseudomonadati</taxon>
        <taxon>Pseudomonadota</taxon>
        <taxon>Alphaproteobacteria</taxon>
        <taxon>Rhodobacterales</taxon>
        <taxon>Roseobacteraceae</taxon>
        <taxon>Mameliella</taxon>
    </lineage>
</organism>
<proteinExistence type="predicted"/>
<evidence type="ECO:0000313" key="3">
    <source>
        <dbReference type="Proteomes" id="UP000030960"/>
    </source>
</evidence>
<dbReference type="EMBL" id="JSUQ01000006">
    <property type="protein sequence ID" value="KHQ53698.1"/>
    <property type="molecule type" value="Genomic_DNA"/>
</dbReference>
<protein>
    <recommendedName>
        <fullName evidence="4">Secreted protein</fullName>
    </recommendedName>
</protein>
<evidence type="ECO:0000256" key="1">
    <source>
        <dbReference type="SAM" id="SignalP"/>
    </source>
</evidence>
<accession>A0A0B3S3W2</accession>
<keyword evidence="3" id="KW-1185">Reference proteome</keyword>
<sequence>MLKRSLMVCALLAPGTLAADEISGDWCAPDGQMLTIKGSRVVAPSGIETDGQYSRHRYQFVMPEGGHDAGVTVVIRQLSEEEALVSFDEGAPVSWTRCRDVTS</sequence>
<dbReference type="OrthoDB" id="7280341at2"/>
<feature type="signal peptide" evidence="1">
    <location>
        <begin position="1"/>
        <end position="19"/>
    </location>
</feature>
<keyword evidence="1" id="KW-0732">Signal</keyword>
<feature type="chain" id="PRO_5002081520" description="Secreted protein" evidence="1">
    <location>
        <begin position="20"/>
        <end position="103"/>
    </location>
</feature>
<comment type="caution">
    <text evidence="2">The sequence shown here is derived from an EMBL/GenBank/DDBJ whole genome shotgun (WGS) entry which is preliminary data.</text>
</comment>
<name>A0A0B3S3W2_9RHOB</name>
<dbReference type="RefSeq" id="WP_043139694.1">
    <property type="nucleotide sequence ID" value="NZ_JSUQ01000006.1"/>
</dbReference>
<dbReference type="AlphaFoldDB" id="A0A0B3S3W2"/>
<dbReference type="Proteomes" id="UP000030960">
    <property type="component" value="Unassembled WGS sequence"/>
</dbReference>
<dbReference type="STRING" id="561184.SAMN05216376_101167"/>
<evidence type="ECO:0008006" key="4">
    <source>
        <dbReference type="Google" id="ProtNLM"/>
    </source>
</evidence>